<dbReference type="InterPro" id="IPR018510">
    <property type="entry name" value="DAP_epimerase_AS"/>
</dbReference>
<evidence type="ECO:0000256" key="4">
    <source>
        <dbReference type="ARBA" id="ARBA00022605"/>
    </source>
</evidence>
<dbReference type="GO" id="GO:0008837">
    <property type="term" value="F:diaminopimelate epimerase activity"/>
    <property type="evidence" value="ECO:0007669"/>
    <property type="project" value="UniProtKB-EC"/>
</dbReference>
<dbReference type="AlphaFoldDB" id="A0A6J6MBV8"/>
<dbReference type="EC" id="5.1.1.7" evidence="3"/>
<keyword evidence="4" id="KW-0028">Amino-acid biosynthesis</keyword>
<keyword evidence="5" id="KW-0457">Lysine biosynthesis</keyword>
<evidence type="ECO:0000256" key="5">
    <source>
        <dbReference type="ARBA" id="ARBA00023154"/>
    </source>
</evidence>
<keyword evidence="6" id="KW-0413">Isomerase</keyword>
<dbReference type="UniPathway" id="UPA00034">
    <property type="reaction ID" value="UER00025"/>
</dbReference>
<sequence length="282" mass="30041">MAQLSEVKFIKGHGTGNDFLIIPDIDGVLELTAAQVRFLCDRNKGIGADGVLRVVRTKHLPEFIDQAAGAEFFMDYRNADGTLAEMCGNGARVFVRYLDATGLITDNEVNIATRSGLVPVIMNSDLSVTVDMGRPFVPEVLEPASVIIGERSWPLVAVEVPNPHAVVFVDELADAGSLMVAPEVRPANTFPNGVNIEFVVDLGPDHVSMRVHERGVGETQSCGTGACAVAWAQARRRGEPVLPATTLVDVPGGQLRVTESTEGHLLLTGPADLVARGSVLLP</sequence>
<evidence type="ECO:0000256" key="6">
    <source>
        <dbReference type="ARBA" id="ARBA00023235"/>
    </source>
</evidence>
<protein>
    <recommendedName>
        <fullName evidence="3">diaminopimelate epimerase</fullName>
        <ecNumber evidence="3">5.1.1.7</ecNumber>
    </recommendedName>
</protein>
<evidence type="ECO:0000256" key="2">
    <source>
        <dbReference type="ARBA" id="ARBA00010219"/>
    </source>
</evidence>
<dbReference type="InterPro" id="IPR001653">
    <property type="entry name" value="DAP_epimerase_DapF"/>
</dbReference>
<comment type="pathway">
    <text evidence="1">Amino-acid biosynthesis; L-lysine biosynthesis via DAP pathway; DL-2,6-diaminopimelate from LL-2,6-diaminopimelate: step 1/1.</text>
</comment>
<dbReference type="Gene3D" id="3.10.310.10">
    <property type="entry name" value="Diaminopimelate Epimerase, Chain A, domain 1"/>
    <property type="match status" value="2"/>
</dbReference>
<dbReference type="PANTHER" id="PTHR31689:SF0">
    <property type="entry name" value="DIAMINOPIMELATE EPIMERASE"/>
    <property type="match status" value="1"/>
</dbReference>
<accession>A0A6J6MBV8</accession>
<comment type="catalytic activity">
    <reaction evidence="7">
        <text>(2S,6S)-2,6-diaminopimelate = meso-2,6-diaminopimelate</text>
        <dbReference type="Rhea" id="RHEA:15393"/>
        <dbReference type="ChEBI" id="CHEBI:57609"/>
        <dbReference type="ChEBI" id="CHEBI:57791"/>
        <dbReference type="EC" id="5.1.1.7"/>
    </reaction>
</comment>
<dbReference type="Pfam" id="PF01678">
    <property type="entry name" value="DAP_epimerase"/>
    <property type="match status" value="2"/>
</dbReference>
<proteinExistence type="inferred from homology"/>
<gene>
    <name evidence="8" type="ORF">UFOPK2310_00647</name>
</gene>
<dbReference type="HAMAP" id="MF_00197">
    <property type="entry name" value="DAP_epimerase"/>
    <property type="match status" value="1"/>
</dbReference>
<evidence type="ECO:0000256" key="3">
    <source>
        <dbReference type="ARBA" id="ARBA00013080"/>
    </source>
</evidence>
<name>A0A6J6MBV8_9ZZZZ</name>
<organism evidence="8">
    <name type="scientific">freshwater metagenome</name>
    <dbReference type="NCBI Taxonomy" id="449393"/>
    <lineage>
        <taxon>unclassified sequences</taxon>
        <taxon>metagenomes</taxon>
        <taxon>ecological metagenomes</taxon>
    </lineage>
</organism>
<evidence type="ECO:0000256" key="1">
    <source>
        <dbReference type="ARBA" id="ARBA00005196"/>
    </source>
</evidence>
<dbReference type="NCBIfam" id="TIGR00652">
    <property type="entry name" value="DapF"/>
    <property type="match status" value="1"/>
</dbReference>
<reference evidence="8" key="1">
    <citation type="submission" date="2020-05" db="EMBL/GenBank/DDBJ databases">
        <authorList>
            <person name="Chiriac C."/>
            <person name="Salcher M."/>
            <person name="Ghai R."/>
            <person name="Kavagutti S V."/>
        </authorList>
    </citation>
    <scope>NUCLEOTIDE SEQUENCE</scope>
</reference>
<dbReference type="GO" id="GO:0005829">
    <property type="term" value="C:cytosol"/>
    <property type="evidence" value="ECO:0007669"/>
    <property type="project" value="TreeGrafter"/>
</dbReference>
<dbReference type="GO" id="GO:0009089">
    <property type="term" value="P:lysine biosynthetic process via diaminopimelate"/>
    <property type="evidence" value="ECO:0007669"/>
    <property type="project" value="UniProtKB-UniPathway"/>
</dbReference>
<dbReference type="PROSITE" id="PS01326">
    <property type="entry name" value="DAP_EPIMERASE"/>
    <property type="match status" value="1"/>
</dbReference>
<dbReference type="SUPFAM" id="SSF54506">
    <property type="entry name" value="Diaminopimelate epimerase-like"/>
    <property type="match status" value="2"/>
</dbReference>
<dbReference type="PANTHER" id="PTHR31689">
    <property type="entry name" value="DIAMINOPIMELATE EPIMERASE, CHLOROPLASTIC"/>
    <property type="match status" value="1"/>
</dbReference>
<evidence type="ECO:0000256" key="7">
    <source>
        <dbReference type="ARBA" id="ARBA00051712"/>
    </source>
</evidence>
<evidence type="ECO:0000313" key="8">
    <source>
        <dbReference type="EMBL" id="CAB4671660.1"/>
    </source>
</evidence>
<comment type="similarity">
    <text evidence="2">Belongs to the diaminopimelate epimerase family.</text>
</comment>
<dbReference type="EMBL" id="CAEZWW010000062">
    <property type="protein sequence ID" value="CAB4671660.1"/>
    <property type="molecule type" value="Genomic_DNA"/>
</dbReference>